<dbReference type="GO" id="GO:0006310">
    <property type="term" value="P:DNA recombination"/>
    <property type="evidence" value="ECO:0007669"/>
    <property type="project" value="UniProtKB-KW"/>
</dbReference>
<dbReference type="PROSITE" id="PS51900">
    <property type="entry name" value="CB"/>
    <property type="match status" value="1"/>
</dbReference>
<dbReference type="InterPro" id="IPR011010">
    <property type="entry name" value="DNA_brk_join_enz"/>
</dbReference>
<feature type="domain" description="Tyr recombinase" evidence="7">
    <location>
        <begin position="169"/>
        <end position="352"/>
    </location>
</feature>
<dbReference type="Proteomes" id="UP000011991">
    <property type="component" value="Unassembled WGS sequence"/>
</dbReference>
<comment type="similarity">
    <text evidence="1">Belongs to the 'phage' integrase family.</text>
</comment>
<evidence type="ECO:0000256" key="1">
    <source>
        <dbReference type="ARBA" id="ARBA00008857"/>
    </source>
</evidence>
<evidence type="ECO:0000256" key="5">
    <source>
        <dbReference type="PROSITE-ProRule" id="PRU01248"/>
    </source>
</evidence>
<evidence type="ECO:0000259" key="7">
    <source>
        <dbReference type="PROSITE" id="PS51898"/>
    </source>
</evidence>
<dbReference type="InterPro" id="IPR050090">
    <property type="entry name" value="Tyrosine_recombinase_XerCD"/>
</dbReference>
<evidence type="ECO:0000256" key="2">
    <source>
        <dbReference type="ARBA" id="ARBA00022908"/>
    </source>
</evidence>
<sequence>MEVETARKHIVHLLDCAKYGSPKERVTVQWLDSLSNEDYEKIAAKGLVEARANQTAITVDQLFTMFKKSKRAVEQSTLDTYRRAQNNLLSFFTADRPIATITKADAKEFREWLETEGNTRDKERSELARNTCRRRIGLCRQIFTFAVESNLIQSNPFKGIPATVNANPERFYYVPLDDFGMIIESAPDAMWKALIALNRLMGFRVPSEIQALKWNDIDLPRGDLHIRAKKTKHTAKGGIRTAPILPELRPYLVDLWAECQPGVQCELDSPVFARYADATGAAITNKFVKILKKANVSRWPNLFSNGRKSAITDLLAANHSVTDVANWVGNSPSVIWEFYAMAQEESRRRAASGIPVENLRTTLRTNSTGIDGPQGQLRESEDIKKAAKSGSCVPVREETWALRDSNPRPSRCKRDALAN</sequence>
<dbReference type="Gene3D" id="1.10.150.130">
    <property type="match status" value="1"/>
</dbReference>
<dbReference type="Gene3D" id="1.10.443.10">
    <property type="entry name" value="Intergrase catalytic core"/>
    <property type="match status" value="1"/>
</dbReference>
<proteinExistence type="inferred from homology"/>
<dbReference type="AlphaFoldDB" id="M5RV63"/>
<name>M5RV63_9BACT</name>
<dbReference type="GO" id="GO:0003677">
    <property type="term" value="F:DNA binding"/>
    <property type="evidence" value="ECO:0007669"/>
    <property type="project" value="UniProtKB-UniRule"/>
</dbReference>
<dbReference type="InterPro" id="IPR010998">
    <property type="entry name" value="Integrase_recombinase_N"/>
</dbReference>
<protein>
    <submittedName>
        <fullName evidence="9">Site-specific recombinase</fullName>
    </submittedName>
</protein>
<keyword evidence="10" id="KW-1185">Reference proteome</keyword>
<dbReference type="Pfam" id="PF13102">
    <property type="entry name" value="Phage_int_SAM_5"/>
    <property type="match status" value="1"/>
</dbReference>
<evidence type="ECO:0000256" key="3">
    <source>
        <dbReference type="ARBA" id="ARBA00023125"/>
    </source>
</evidence>
<feature type="domain" description="Core-binding (CB)" evidence="8">
    <location>
        <begin position="53"/>
        <end position="147"/>
    </location>
</feature>
<comment type="caution">
    <text evidence="9">The sequence shown here is derived from an EMBL/GenBank/DDBJ whole genome shotgun (WGS) entry which is preliminary data.</text>
</comment>
<dbReference type="InterPro" id="IPR013762">
    <property type="entry name" value="Integrase-like_cat_sf"/>
</dbReference>
<dbReference type="EMBL" id="ANOG01000745">
    <property type="protein sequence ID" value="EMI17829.1"/>
    <property type="molecule type" value="Genomic_DNA"/>
</dbReference>
<gene>
    <name evidence="9" type="ORF">RMSM_05263</name>
</gene>
<dbReference type="PROSITE" id="PS51898">
    <property type="entry name" value="TYR_RECOMBINASE"/>
    <property type="match status" value="1"/>
</dbReference>
<evidence type="ECO:0000313" key="10">
    <source>
        <dbReference type="Proteomes" id="UP000011991"/>
    </source>
</evidence>
<dbReference type="PANTHER" id="PTHR30349">
    <property type="entry name" value="PHAGE INTEGRASE-RELATED"/>
    <property type="match status" value="1"/>
</dbReference>
<evidence type="ECO:0000259" key="8">
    <source>
        <dbReference type="PROSITE" id="PS51900"/>
    </source>
</evidence>
<dbReference type="CDD" id="cd00397">
    <property type="entry name" value="DNA_BRE_C"/>
    <property type="match status" value="1"/>
</dbReference>
<dbReference type="InterPro" id="IPR044068">
    <property type="entry name" value="CB"/>
</dbReference>
<accession>M5RV63</accession>
<dbReference type="InterPro" id="IPR002104">
    <property type="entry name" value="Integrase_catalytic"/>
</dbReference>
<dbReference type="GO" id="GO:0015074">
    <property type="term" value="P:DNA integration"/>
    <property type="evidence" value="ECO:0007669"/>
    <property type="project" value="UniProtKB-KW"/>
</dbReference>
<evidence type="ECO:0000256" key="6">
    <source>
        <dbReference type="SAM" id="MobiDB-lite"/>
    </source>
</evidence>
<dbReference type="InterPro" id="IPR025269">
    <property type="entry name" value="SAM-like_dom"/>
</dbReference>
<evidence type="ECO:0000313" key="9">
    <source>
        <dbReference type="EMBL" id="EMI17829.1"/>
    </source>
</evidence>
<keyword evidence="2" id="KW-0229">DNA integration</keyword>
<keyword evidence="3 5" id="KW-0238">DNA-binding</keyword>
<dbReference type="PANTHER" id="PTHR30349:SF64">
    <property type="entry name" value="PROPHAGE INTEGRASE INTD-RELATED"/>
    <property type="match status" value="1"/>
</dbReference>
<organism evidence="9 10">
    <name type="scientific">Rhodopirellula maiorica SM1</name>
    <dbReference type="NCBI Taxonomy" id="1265738"/>
    <lineage>
        <taxon>Bacteria</taxon>
        <taxon>Pseudomonadati</taxon>
        <taxon>Planctomycetota</taxon>
        <taxon>Planctomycetia</taxon>
        <taxon>Pirellulales</taxon>
        <taxon>Pirellulaceae</taxon>
        <taxon>Novipirellula</taxon>
    </lineage>
</organism>
<dbReference type="SUPFAM" id="SSF56349">
    <property type="entry name" value="DNA breaking-rejoining enzymes"/>
    <property type="match status" value="1"/>
</dbReference>
<keyword evidence="4" id="KW-0233">DNA recombination</keyword>
<feature type="region of interest" description="Disordered" evidence="6">
    <location>
        <begin position="364"/>
        <end position="390"/>
    </location>
</feature>
<reference evidence="9 10" key="1">
    <citation type="journal article" date="2013" name="Mar. Genomics">
        <title>Expression of sulfatases in Rhodopirellula baltica and the diversity of sulfatases in the genus Rhodopirellula.</title>
        <authorList>
            <person name="Wegner C.E."/>
            <person name="Richter-Heitmann T."/>
            <person name="Klindworth A."/>
            <person name="Klockow C."/>
            <person name="Richter M."/>
            <person name="Achstetter T."/>
            <person name="Glockner F.O."/>
            <person name="Harder J."/>
        </authorList>
    </citation>
    <scope>NUCLEOTIDE SEQUENCE [LARGE SCALE GENOMIC DNA]</scope>
    <source>
        <strain evidence="9 10">SM1</strain>
    </source>
</reference>
<evidence type="ECO:0000256" key="4">
    <source>
        <dbReference type="ARBA" id="ARBA00023172"/>
    </source>
</evidence>